<reference evidence="2" key="1">
    <citation type="submission" date="2014-09" db="EMBL/GenBank/DDBJ databases">
        <authorList>
            <person name="Gomez-Valero L."/>
        </authorList>
    </citation>
    <scope>NUCLEOTIDE SEQUENCE [LARGE SCALE GENOMIC DNA]</scope>
    <source>
        <strain evidence="2">ATCC700992</strain>
        <plasmid evidence="2">LLAP10_pA</plasmid>
    </source>
</reference>
<sequence length="447" mass="52064">MFMALYLIQKYKLDKSGRHPVPQVYSQLTERERALLIDFFILDGLLTSDEKKEILHLCRTIHERDLWIQCDCLNGRLQPVFRFNRASSGSLYLHHITSRAEHSQQCVFKERIWTAQEKKITKTAQHTKKLTPLNLVPKKSIGILALKKEEKSQKNTLSSASRRSPLCQALYRLIDDAGVNVISPTNKVSPFKAIEQAALSIEIQPKKKLRDYLYINPSSFYKAAYMLKADQTYWSKEIRKHALMLVKVKEFHERVMEVFLPDGATQKIEISNRIYCSSGRFSPRTPPFMALILITDSTESSNYYQPFNAFIVPCYSEKTFIPVDSYYEREVLRRLFALQFEWTQKGWHLEIIKPLFDIEIKVDDCESEREGVLPDFILRTPTKQLIIEVNGSHEPEYLQRKQRVHQKMGQLGTVLSFDAYGAEKDDRLSFKMSQFIVQIKNHLTNIG</sequence>
<dbReference type="Proteomes" id="UP000032430">
    <property type="component" value="Plasmid II"/>
</dbReference>
<geneLocation type="plasmid" evidence="2">
    <name>LLAP10_pA</name>
</geneLocation>
<keyword evidence="1" id="KW-0614">Plasmid</keyword>
<proteinExistence type="predicted"/>
<accession>A0A098GB75</accession>
<protein>
    <submittedName>
        <fullName evidence="1">Uncharacterized protein</fullName>
    </submittedName>
</protein>
<dbReference type="EMBL" id="LN614828">
    <property type="protein sequence ID" value="CEG59232.1"/>
    <property type="molecule type" value="Genomic_DNA"/>
</dbReference>
<dbReference type="AlphaFoldDB" id="A0A098GB75"/>
<evidence type="ECO:0000313" key="1">
    <source>
        <dbReference type="EMBL" id="CEG59232.1"/>
    </source>
</evidence>
<evidence type="ECO:0000313" key="2">
    <source>
        <dbReference type="Proteomes" id="UP000032430"/>
    </source>
</evidence>
<keyword evidence="2" id="KW-1185">Reference proteome</keyword>
<organism evidence="1 2">
    <name type="scientific">Legionella fallonii LLAP-10</name>
    <dbReference type="NCBI Taxonomy" id="1212491"/>
    <lineage>
        <taxon>Bacteria</taxon>
        <taxon>Pseudomonadati</taxon>
        <taxon>Pseudomonadota</taxon>
        <taxon>Gammaproteobacteria</taxon>
        <taxon>Legionellales</taxon>
        <taxon>Legionellaceae</taxon>
        <taxon>Legionella</taxon>
    </lineage>
</organism>
<dbReference type="KEGG" id="lfa:LFA_pA0127"/>
<gene>
    <name evidence="1" type="ORF">LFA_pA0127</name>
</gene>
<dbReference type="HOGENOM" id="CLU_610941_0_0_6"/>
<name>A0A098GB75_9GAMM</name>